<sequence>MIELKTSLNKIWAKLAAIYGSSVLLMMLWVLGLLVIICIALFIFFNSAAPTSLTITAGEEGSIYQKNALKYKAILAREGVTLNIVPSNGSIDNLNKLADKRVHVDVGFVQSGVVGNIKTDKLMSLGSIAYQPMMIFYRGESKNLISDFAGKRLNVGELGSGTHSLALTMLKENGILPGGSTKLIETPSPNPVEDLLQDKIDAIFVMGDSASLQLIKDLVKTPGINIFNFDQADGYTRRIKYLHKLVLPKGSIDLGKNIPVNDLNLIAPTVELIARDTLHPALSDLLLDAANEVHGSATLFVKSGEFPNLTTQEYRISPDATRYYKSGKSFLYRDFPFWMASFINRILVVLVPLLLILIPAIKLAPSIYRWKIQLSIYPFYRALLELEKDAFGSVNDVEKRQEIMSSLDELEARLSKIKIPAAFADMFYGLRGHINFVRTRLLAEQISDATA</sequence>
<dbReference type="KEGG" id="meh:M301_0025"/>
<dbReference type="Proteomes" id="UP000000383">
    <property type="component" value="Chromosome"/>
</dbReference>
<dbReference type="Pfam" id="PF16868">
    <property type="entry name" value="NMT1_3"/>
    <property type="match status" value="1"/>
</dbReference>
<evidence type="ECO:0000313" key="3">
    <source>
        <dbReference type="Proteomes" id="UP000000383"/>
    </source>
</evidence>
<evidence type="ECO:0000313" key="2">
    <source>
        <dbReference type="EMBL" id="ADI28413.1"/>
    </source>
</evidence>
<dbReference type="HOGENOM" id="CLU_030939_0_0_4"/>
<dbReference type="Gene3D" id="3.40.190.10">
    <property type="entry name" value="Periplasmic binding protein-like II"/>
    <property type="match status" value="2"/>
</dbReference>
<dbReference type="SUPFAM" id="SSF53850">
    <property type="entry name" value="Periplasmic binding protein-like II"/>
    <property type="match status" value="1"/>
</dbReference>
<name>D7DJQ3_METV0</name>
<evidence type="ECO:0008006" key="4">
    <source>
        <dbReference type="Google" id="ProtNLM"/>
    </source>
</evidence>
<dbReference type="PANTHER" id="PTHR42941">
    <property type="entry name" value="SLL1037 PROTEIN"/>
    <property type="match status" value="1"/>
</dbReference>
<dbReference type="EMBL" id="CP002056">
    <property type="protein sequence ID" value="ADI28413.1"/>
    <property type="molecule type" value="Genomic_DNA"/>
</dbReference>
<accession>D7DJQ3</accession>
<reference evidence="2 3" key="2">
    <citation type="journal article" date="2011" name="J. Bacteriol.">
        <title>Genomes of three methylotrophs from a single niche uncover genetic and metabolic divergence of Methylophilaceae.</title>
        <authorList>
            <person name="Lapidus A."/>
            <person name="Clum A."/>
            <person name="Labutti K."/>
            <person name="Kaluzhnaya M.G."/>
            <person name="Lim S."/>
            <person name="Beck D.A."/>
            <person name="Glavina Del Rio T."/>
            <person name="Nolan M."/>
            <person name="Mavromatis K."/>
            <person name="Huntemann M."/>
            <person name="Lucas S."/>
            <person name="Lidstrom M.E."/>
            <person name="Ivanova N."/>
            <person name="Chistoserdova L."/>
        </authorList>
    </citation>
    <scope>NUCLEOTIDE SEQUENCE [LARGE SCALE GENOMIC DNA]</scope>
    <source>
        <strain evidence="2 3">301</strain>
    </source>
</reference>
<dbReference type="OrthoDB" id="237270at2"/>
<dbReference type="RefSeq" id="WP_013146731.1">
    <property type="nucleotide sequence ID" value="NC_014207.1"/>
</dbReference>
<keyword evidence="1" id="KW-1133">Transmembrane helix</keyword>
<feature type="transmembrane region" description="Helical" evidence="1">
    <location>
        <begin position="335"/>
        <end position="361"/>
    </location>
</feature>
<dbReference type="InterPro" id="IPR011852">
    <property type="entry name" value="TRAP_TAXI"/>
</dbReference>
<proteinExistence type="predicted"/>
<keyword evidence="1" id="KW-0812">Transmembrane</keyword>
<reference evidence="3" key="1">
    <citation type="submission" date="2010-05" db="EMBL/GenBank/DDBJ databases">
        <title>Complete sequence of Methylotenera sp. 301.</title>
        <authorList>
            <person name="Lucas S."/>
            <person name="Copeland A."/>
            <person name="Lapidus A."/>
            <person name="Cheng J.-F."/>
            <person name="Bruce D."/>
            <person name="Goodwin L."/>
            <person name="Pitluck S."/>
            <person name="Clum A."/>
            <person name="Land M."/>
            <person name="Hauser L."/>
            <person name="Kyrpides N."/>
            <person name="Ivanova N."/>
            <person name="Chistoservova L."/>
            <person name="Kalyuzhnaya M."/>
            <person name="Woyke T."/>
        </authorList>
    </citation>
    <scope>NUCLEOTIDE SEQUENCE [LARGE SCALE GENOMIC DNA]</scope>
    <source>
        <strain evidence="3">301</strain>
    </source>
</reference>
<dbReference type="PANTHER" id="PTHR42941:SF1">
    <property type="entry name" value="SLL1037 PROTEIN"/>
    <property type="match status" value="1"/>
</dbReference>
<gene>
    <name evidence="2" type="ordered locus">M301_0025</name>
</gene>
<dbReference type="STRING" id="666681.M301_0025"/>
<dbReference type="eggNOG" id="COG2358">
    <property type="taxonomic scope" value="Bacteria"/>
</dbReference>
<keyword evidence="1" id="KW-0472">Membrane</keyword>
<keyword evidence="3" id="KW-1185">Reference proteome</keyword>
<feature type="transmembrane region" description="Helical" evidence="1">
    <location>
        <begin position="12"/>
        <end position="45"/>
    </location>
</feature>
<protein>
    <recommendedName>
        <fullName evidence="4">TRAP transporter solute receptor, TAXI family</fullName>
    </recommendedName>
</protein>
<dbReference type="AlphaFoldDB" id="D7DJQ3"/>
<organism evidence="2 3">
    <name type="scientific">Methylotenera versatilis (strain 301)</name>
    <dbReference type="NCBI Taxonomy" id="666681"/>
    <lineage>
        <taxon>Bacteria</taxon>
        <taxon>Pseudomonadati</taxon>
        <taxon>Pseudomonadota</taxon>
        <taxon>Betaproteobacteria</taxon>
        <taxon>Nitrosomonadales</taxon>
        <taxon>Methylophilaceae</taxon>
        <taxon>Methylotenera</taxon>
    </lineage>
</organism>
<evidence type="ECO:0000256" key="1">
    <source>
        <dbReference type="SAM" id="Phobius"/>
    </source>
</evidence>